<gene>
    <name evidence="1" type="ORF">MRB53_013737</name>
</gene>
<comment type="caution">
    <text evidence="1">The sequence shown here is derived from an EMBL/GenBank/DDBJ whole genome shotgun (WGS) entry which is preliminary data.</text>
</comment>
<dbReference type="EMBL" id="CM056812">
    <property type="protein sequence ID" value="KAJ8617551.1"/>
    <property type="molecule type" value="Genomic_DNA"/>
</dbReference>
<reference evidence="1 2" key="1">
    <citation type="journal article" date="2022" name="Hortic Res">
        <title>A haplotype resolved chromosomal level avocado genome allows analysis of novel avocado genes.</title>
        <authorList>
            <person name="Nath O."/>
            <person name="Fletcher S.J."/>
            <person name="Hayward A."/>
            <person name="Shaw L.M."/>
            <person name="Masouleh A.K."/>
            <person name="Furtado A."/>
            <person name="Henry R.J."/>
            <person name="Mitter N."/>
        </authorList>
    </citation>
    <scope>NUCLEOTIDE SEQUENCE [LARGE SCALE GENOMIC DNA]</scope>
    <source>
        <strain evidence="2">cv. Hass</strain>
    </source>
</reference>
<organism evidence="1 2">
    <name type="scientific">Persea americana</name>
    <name type="common">Avocado</name>
    <dbReference type="NCBI Taxonomy" id="3435"/>
    <lineage>
        <taxon>Eukaryota</taxon>
        <taxon>Viridiplantae</taxon>
        <taxon>Streptophyta</taxon>
        <taxon>Embryophyta</taxon>
        <taxon>Tracheophyta</taxon>
        <taxon>Spermatophyta</taxon>
        <taxon>Magnoliopsida</taxon>
        <taxon>Magnoliidae</taxon>
        <taxon>Laurales</taxon>
        <taxon>Lauraceae</taxon>
        <taxon>Persea</taxon>
    </lineage>
</organism>
<name>A0ACC2K8X4_PERAE</name>
<protein>
    <submittedName>
        <fullName evidence="1">Uncharacterized protein</fullName>
    </submittedName>
</protein>
<evidence type="ECO:0000313" key="2">
    <source>
        <dbReference type="Proteomes" id="UP001234297"/>
    </source>
</evidence>
<accession>A0ACC2K8X4</accession>
<keyword evidence="2" id="KW-1185">Reference proteome</keyword>
<proteinExistence type="predicted"/>
<sequence length="116" mass="13352">MVVAHKGGTVPDFTDRVSEDLDCFRLLSPDYCRLLSPDCFRLSSPNWSRFHRWTSCAITEEDEEHCCSGCLKSSILITETRRRRRRRGPGPGEDPHKHLKEFHVVCTSMKPTGVFE</sequence>
<dbReference type="Proteomes" id="UP001234297">
    <property type="component" value="Chromosome 4"/>
</dbReference>
<evidence type="ECO:0000313" key="1">
    <source>
        <dbReference type="EMBL" id="KAJ8617551.1"/>
    </source>
</evidence>